<comment type="caution">
    <text evidence="1">The sequence shown here is derived from an EMBL/GenBank/DDBJ whole genome shotgun (WGS) entry which is preliminary data.</text>
</comment>
<reference evidence="1 2" key="1">
    <citation type="submission" date="2016-02" db="EMBL/GenBank/DDBJ databases">
        <title>Ulvibacter sp. LPB0005, isolated from Thais luteostoma.</title>
        <authorList>
            <person name="Shin S.-K."/>
            <person name="Yi H."/>
        </authorList>
    </citation>
    <scope>NUCLEOTIDE SEQUENCE [LARGE SCALE GENOMIC DNA]</scope>
    <source>
        <strain evidence="1 2">LPB0005</strain>
    </source>
</reference>
<protein>
    <submittedName>
        <fullName evidence="1">Uncharacterized protein</fullName>
    </submittedName>
</protein>
<gene>
    <name evidence="1" type="ORF">ULVI_09440</name>
</gene>
<accession>A0A167HNC4</accession>
<keyword evidence="2" id="KW-1185">Reference proteome</keyword>
<dbReference type="AlphaFoldDB" id="A0A167HNC4"/>
<dbReference type="EMBL" id="LRXL01000037">
    <property type="protein sequence ID" value="OAB78794.1"/>
    <property type="molecule type" value="Genomic_DNA"/>
</dbReference>
<evidence type="ECO:0000313" key="1">
    <source>
        <dbReference type="EMBL" id="OAB78794.1"/>
    </source>
</evidence>
<name>A0A167HNC4_9FLAO</name>
<evidence type="ECO:0000313" key="2">
    <source>
        <dbReference type="Proteomes" id="UP000077013"/>
    </source>
</evidence>
<dbReference type="Proteomes" id="UP000077013">
    <property type="component" value="Unassembled WGS sequence"/>
</dbReference>
<dbReference type="RefSeq" id="WP_082830831.1">
    <property type="nucleotide sequence ID" value="NZ_LRXL01000037.1"/>
</dbReference>
<organism evidence="1 2">
    <name type="scientific">Cochleicola gelatinilyticus</name>
    <dbReference type="NCBI Taxonomy" id="1763537"/>
    <lineage>
        <taxon>Bacteria</taxon>
        <taxon>Pseudomonadati</taxon>
        <taxon>Bacteroidota</taxon>
        <taxon>Flavobacteriia</taxon>
        <taxon>Flavobacteriales</taxon>
        <taxon>Flavobacteriaceae</taxon>
        <taxon>Cochleicola</taxon>
    </lineage>
</organism>
<proteinExistence type="predicted"/>
<dbReference type="STRING" id="1763537.ULVI_09440"/>
<sequence>MFFIACKDQPKKDSKIKEDTKEMAVNIPCSAPSDWFGGSIPVPAPEKFPQIDVTNCDFHQISWQYFLWLTEEVNGTPRFESLYTDKAILPEFKDDQYHILDLIEQALSKGILIDKNNRAVYGNIMINEIYRDYILDNKLYDPETMNGFDPTADFPVGALSAKATWKIVQPDEDASNLYTKKADIELLTLVDGFPRVPKNNPKIQKNVEVALVGFHIAVVVEGHSEFIWASFEFKDNAPNFAANQDPNGIVSDKDWLFYDANTIARQTNNDNVGIAKFIDENAQTVSPVTQVARQYINGGGDETNQKNITNLNENVASQISAQSVWRNYFEVGAVWFNTSKGTLAPNWNPNVVDSMVTGSIKLSNATIETFTQKVRSQNQCFSCHNSNAMTNVPTGMKLLGGKNINLSHILLNNYNDGKEIPLPN</sequence>